<dbReference type="InterPro" id="IPR008207">
    <property type="entry name" value="Sig_transdc_His_kin_Hpt_dom"/>
</dbReference>
<dbReference type="Gene3D" id="1.20.120.160">
    <property type="entry name" value="HPT domain"/>
    <property type="match status" value="1"/>
</dbReference>
<gene>
    <name evidence="2" type="ORF">H8R94_07435</name>
</gene>
<reference evidence="2 3" key="1">
    <citation type="submission" date="2020-08" db="EMBL/GenBank/DDBJ databases">
        <title>Genome public.</title>
        <authorList>
            <person name="Liu C."/>
            <person name="Sun Q."/>
        </authorList>
    </citation>
    <scope>NUCLEOTIDE SEQUENCE [LARGE SCALE GENOMIC DNA]</scope>
    <source>
        <strain evidence="2 3">NSJ-9</strain>
    </source>
</reference>
<dbReference type="Pfam" id="PF01627">
    <property type="entry name" value="Hpt"/>
    <property type="match status" value="1"/>
</dbReference>
<evidence type="ECO:0000259" key="1">
    <source>
        <dbReference type="Pfam" id="PF01627"/>
    </source>
</evidence>
<dbReference type="SUPFAM" id="SSF47226">
    <property type="entry name" value="Histidine-containing phosphotransfer domain, HPT domain"/>
    <property type="match status" value="1"/>
</dbReference>
<dbReference type="EMBL" id="JACOPG010000002">
    <property type="protein sequence ID" value="MBC5686435.1"/>
    <property type="molecule type" value="Genomic_DNA"/>
</dbReference>
<proteinExistence type="predicted"/>
<organism evidence="2 3">
    <name type="scientific">Roseburia lenta</name>
    <dbReference type="NCBI Taxonomy" id="2763061"/>
    <lineage>
        <taxon>Bacteria</taxon>
        <taxon>Bacillati</taxon>
        <taxon>Bacillota</taxon>
        <taxon>Clostridia</taxon>
        <taxon>Lachnospirales</taxon>
        <taxon>Lachnospiraceae</taxon>
        <taxon>Roseburia</taxon>
    </lineage>
</organism>
<feature type="domain" description="HPt" evidence="1">
    <location>
        <begin position="42"/>
        <end position="110"/>
    </location>
</feature>
<accession>A0ABR7GG54</accession>
<keyword evidence="3" id="KW-1185">Reference proteome</keyword>
<dbReference type="Proteomes" id="UP000643810">
    <property type="component" value="Unassembled WGS sequence"/>
</dbReference>
<name>A0ABR7GG54_9FIRM</name>
<evidence type="ECO:0000313" key="3">
    <source>
        <dbReference type="Proteomes" id="UP000643810"/>
    </source>
</evidence>
<dbReference type="RefSeq" id="WP_118282419.1">
    <property type="nucleotide sequence ID" value="NZ_JACOPG010000002.1"/>
</dbReference>
<sequence length="121" mass="13720">MTVQECYEMIGADWQDVLQRFGGSQAIVKKFAIKFLDDPSFSDMKKAVAEKNVEDAFRAAHTLKGVCLNLGFSDLYHTSYDITEIFRAGTFEGAEELMEAMDDQYQTIQDAVTRLMQEDAE</sequence>
<protein>
    <submittedName>
        <fullName evidence="2">Hpt domain-containing protein</fullName>
    </submittedName>
</protein>
<comment type="caution">
    <text evidence="2">The sequence shown here is derived from an EMBL/GenBank/DDBJ whole genome shotgun (WGS) entry which is preliminary data.</text>
</comment>
<evidence type="ECO:0000313" key="2">
    <source>
        <dbReference type="EMBL" id="MBC5686435.1"/>
    </source>
</evidence>
<dbReference type="InterPro" id="IPR036641">
    <property type="entry name" value="HPT_dom_sf"/>
</dbReference>